<dbReference type="AlphaFoldDB" id="A0A7W7ZFQ2"/>
<accession>A0A7W7ZFQ2</accession>
<dbReference type="Gene3D" id="3.40.50.150">
    <property type="entry name" value="Vaccinia Virus protein VP39"/>
    <property type="match status" value="1"/>
</dbReference>
<dbReference type="CDD" id="cd02440">
    <property type="entry name" value="AdoMet_MTases"/>
    <property type="match status" value="1"/>
</dbReference>
<comment type="caution">
    <text evidence="2">The sequence shown here is derived from an EMBL/GenBank/DDBJ whole genome shotgun (WGS) entry which is preliminary data.</text>
</comment>
<dbReference type="InterPro" id="IPR013217">
    <property type="entry name" value="Methyltransf_12"/>
</dbReference>
<keyword evidence="2" id="KW-0808">Transferase</keyword>
<dbReference type="GO" id="GO:0008168">
    <property type="term" value="F:methyltransferase activity"/>
    <property type="evidence" value="ECO:0007669"/>
    <property type="project" value="UniProtKB-KW"/>
</dbReference>
<sequence>MKAAQPDFDLIARPYRWLEYMTLGRALERSRLHFLPELRDRTSALVLGDGDGRFLARLFAQNPALQADAVDTSRVMLELLRHNCPSDAVLRTHQADALIFLATTPKIQYDLVVTHFFLDCLIQSEVNEIAREIAPFLAPGALWVVTDFAIPSGAMRIPADLLVRFLYLAFRILTGLRVSRLPDHDAALQAAGFIRVRQHSSFFGALVSDIWKLSEAVP</sequence>
<feature type="domain" description="Methyltransferase type 12" evidence="1">
    <location>
        <begin position="46"/>
        <end position="141"/>
    </location>
</feature>
<gene>
    <name evidence="2" type="ORF">HDF16_003730</name>
</gene>
<evidence type="ECO:0000259" key="1">
    <source>
        <dbReference type="Pfam" id="PF08242"/>
    </source>
</evidence>
<organism evidence="2 3">
    <name type="scientific">Granulicella aggregans</name>
    <dbReference type="NCBI Taxonomy" id="474949"/>
    <lineage>
        <taxon>Bacteria</taxon>
        <taxon>Pseudomonadati</taxon>
        <taxon>Acidobacteriota</taxon>
        <taxon>Terriglobia</taxon>
        <taxon>Terriglobales</taxon>
        <taxon>Acidobacteriaceae</taxon>
        <taxon>Granulicella</taxon>
    </lineage>
</organism>
<dbReference type="EMBL" id="JACHIP010000005">
    <property type="protein sequence ID" value="MBB5059007.1"/>
    <property type="molecule type" value="Genomic_DNA"/>
</dbReference>
<dbReference type="InterPro" id="IPR029063">
    <property type="entry name" value="SAM-dependent_MTases_sf"/>
</dbReference>
<dbReference type="RefSeq" id="WP_348641352.1">
    <property type="nucleotide sequence ID" value="NZ_JACHIP010000005.1"/>
</dbReference>
<proteinExistence type="predicted"/>
<protein>
    <submittedName>
        <fullName evidence="2">SAM-dependent methyltransferase</fullName>
    </submittedName>
</protein>
<dbReference type="Proteomes" id="UP000540989">
    <property type="component" value="Unassembled WGS sequence"/>
</dbReference>
<evidence type="ECO:0000313" key="3">
    <source>
        <dbReference type="Proteomes" id="UP000540989"/>
    </source>
</evidence>
<reference evidence="2 3" key="1">
    <citation type="submission" date="2020-08" db="EMBL/GenBank/DDBJ databases">
        <title>Genomic Encyclopedia of Type Strains, Phase IV (KMG-V): Genome sequencing to study the core and pangenomes of soil and plant-associated prokaryotes.</title>
        <authorList>
            <person name="Whitman W."/>
        </authorList>
    </citation>
    <scope>NUCLEOTIDE SEQUENCE [LARGE SCALE GENOMIC DNA]</scope>
    <source>
        <strain evidence="2 3">M8UP14</strain>
    </source>
</reference>
<name>A0A7W7ZFQ2_9BACT</name>
<dbReference type="GO" id="GO:0032259">
    <property type="term" value="P:methylation"/>
    <property type="evidence" value="ECO:0007669"/>
    <property type="project" value="UniProtKB-KW"/>
</dbReference>
<evidence type="ECO:0000313" key="2">
    <source>
        <dbReference type="EMBL" id="MBB5059007.1"/>
    </source>
</evidence>
<dbReference type="Pfam" id="PF08242">
    <property type="entry name" value="Methyltransf_12"/>
    <property type="match status" value="1"/>
</dbReference>
<dbReference type="SUPFAM" id="SSF53335">
    <property type="entry name" value="S-adenosyl-L-methionine-dependent methyltransferases"/>
    <property type="match status" value="1"/>
</dbReference>
<keyword evidence="3" id="KW-1185">Reference proteome</keyword>
<keyword evidence="2" id="KW-0489">Methyltransferase</keyword>